<evidence type="ECO:0000313" key="3">
    <source>
        <dbReference type="EMBL" id="MBD2771866.1"/>
    </source>
</evidence>
<feature type="domain" description="SCP" evidence="2">
    <location>
        <begin position="62"/>
        <end position="175"/>
    </location>
</feature>
<dbReference type="AlphaFoldDB" id="A0A8J6XGW8"/>
<feature type="region of interest" description="Disordered" evidence="1">
    <location>
        <begin position="23"/>
        <end position="44"/>
    </location>
</feature>
<dbReference type="SUPFAM" id="SSF55797">
    <property type="entry name" value="PR-1-like"/>
    <property type="match status" value="1"/>
</dbReference>
<evidence type="ECO:0000313" key="4">
    <source>
        <dbReference type="Proteomes" id="UP000629098"/>
    </source>
</evidence>
<reference evidence="3" key="1">
    <citation type="submission" date="2020-09" db="EMBL/GenBank/DDBJ databases">
        <title>Iningainema tapete sp. nov. (Scytonemataceae, Cyanobacteria) from greenhouses in central Florida (USA) produces two types of nodularin with biosynthetic potential for microcystin-LR and anabaenopeptins.</title>
        <authorList>
            <person name="Berthold D.E."/>
            <person name="Lefler F.W."/>
            <person name="Huang I.-S."/>
            <person name="Abdulla H."/>
            <person name="Zimba P.V."/>
            <person name="Laughinghouse H.D. IV."/>
        </authorList>
    </citation>
    <scope>NUCLEOTIDE SEQUENCE</scope>
    <source>
        <strain evidence="3">BLCCT55</strain>
    </source>
</reference>
<keyword evidence="4" id="KW-1185">Reference proteome</keyword>
<organism evidence="3 4">
    <name type="scientific">Iningainema tapete BLCC-T55</name>
    <dbReference type="NCBI Taxonomy" id="2748662"/>
    <lineage>
        <taxon>Bacteria</taxon>
        <taxon>Bacillati</taxon>
        <taxon>Cyanobacteriota</taxon>
        <taxon>Cyanophyceae</taxon>
        <taxon>Nostocales</taxon>
        <taxon>Scytonemataceae</taxon>
        <taxon>Iningainema tapete</taxon>
    </lineage>
</organism>
<dbReference type="PANTHER" id="PTHR31157">
    <property type="entry name" value="SCP DOMAIN-CONTAINING PROTEIN"/>
    <property type="match status" value="1"/>
</dbReference>
<accession>A0A8J6XGW8</accession>
<dbReference type="EMBL" id="JACXAE010000029">
    <property type="protein sequence ID" value="MBD2771866.1"/>
    <property type="molecule type" value="Genomic_DNA"/>
</dbReference>
<dbReference type="Gene3D" id="3.40.33.10">
    <property type="entry name" value="CAP"/>
    <property type="match status" value="1"/>
</dbReference>
<gene>
    <name evidence="3" type="ORF">ICL16_07105</name>
</gene>
<name>A0A8J6XGW8_9CYAN</name>
<dbReference type="CDD" id="cd05379">
    <property type="entry name" value="CAP_bacterial"/>
    <property type="match status" value="1"/>
</dbReference>
<dbReference type="PANTHER" id="PTHR31157:SF1">
    <property type="entry name" value="SCP DOMAIN-CONTAINING PROTEIN"/>
    <property type="match status" value="1"/>
</dbReference>
<dbReference type="Proteomes" id="UP000629098">
    <property type="component" value="Unassembled WGS sequence"/>
</dbReference>
<dbReference type="InterPro" id="IPR035940">
    <property type="entry name" value="CAP_sf"/>
</dbReference>
<proteinExistence type="predicted"/>
<sequence length="180" mass="19684">MFRQTALGVALSTLVLVSGLTTNTSGTGHTSTQNQPFSISSSRATQSSITVKNTDLERSIFDQINRYRVSKGLRRLSLNAKISQQARIHSRNMAIGKVPFSHQGFRRRVTAIPIRYRSAAENVAYNLGYSDPASEAVTGWLHSPGHLTNLKGNYNLTGIGVATNSKGEVYLTQIFIRSGK</sequence>
<evidence type="ECO:0000256" key="1">
    <source>
        <dbReference type="SAM" id="MobiDB-lite"/>
    </source>
</evidence>
<comment type="caution">
    <text evidence="3">The sequence shown here is derived from an EMBL/GenBank/DDBJ whole genome shotgun (WGS) entry which is preliminary data.</text>
</comment>
<dbReference type="InterPro" id="IPR014044">
    <property type="entry name" value="CAP_dom"/>
</dbReference>
<protein>
    <submittedName>
        <fullName evidence="3">CAP domain-containing protein</fullName>
    </submittedName>
</protein>
<dbReference type="Pfam" id="PF00188">
    <property type="entry name" value="CAP"/>
    <property type="match status" value="1"/>
</dbReference>
<dbReference type="RefSeq" id="WP_190826157.1">
    <property type="nucleotide sequence ID" value="NZ_CAWPPI010000029.1"/>
</dbReference>
<evidence type="ECO:0000259" key="2">
    <source>
        <dbReference type="Pfam" id="PF00188"/>
    </source>
</evidence>